<organism evidence="1">
    <name type="scientific">uncultured Caudovirales phage</name>
    <dbReference type="NCBI Taxonomy" id="2100421"/>
    <lineage>
        <taxon>Viruses</taxon>
        <taxon>Duplodnaviria</taxon>
        <taxon>Heunggongvirae</taxon>
        <taxon>Uroviricota</taxon>
        <taxon>Caudoviricetes</taxon>
        <taxon>Peduoviridae</taxon>
        <taxon>Maltschvirus</taxon>
        <taxon>Maltschvirus maltsch</taxon>
    </lineage>
</organism>
<accession>A0A6J5MBS0</accession>
<dbReference type="InterPro" id="IPR052194">
    <property type="entry name" value="MESH1"/>
</dbReference>
<dbReference type="EMBL" id="LR796423">
    <property type="protein sequence ID" value="CAB4143782.1"/>
    <property type="molecule type" value="Genomic_DNA"/>
</dbReference>
<dbReference type="Pfam" id="PF13328">
    <property type="entry name" value="HD_4"/>
    <property type="match status" value="1"/>
</dbReference>
<protein>
    <submittedName>
        <fullName evidence="1">HD/PDEase domain containing protein</fullName>
    </submittedName>
</protein>
<dbReference type="Gene3D" id="1.10.3210.10">
    <property type="entry name" value="Hypothetical protein af1432"/>
    <property type="match status" value="1"/>
</dbReference>
<dbReference type="PANTHER" id="PTHR46246">
    <property type="entry name" value="GUANOSINE-3',5'-BIS(DIPHOSPHATE) 3'-PYROPHOSPHOHYDROLASE MESH1"/>
    <property type="match status" value="1"/>
</dbReference>
<dbReference type="SUPFAM" id="SSF109604">
    <property type="entry name" value="HD-domain/PDEase-like"/>
    <property type="match status" value="1"/>
</dbReference>
<evidence type="ECO:0000313" key="1">
    <source>
        <dbReference type="EMBL" id="CAB4143782.1"/>
    </source>
</evidence>
<proteinExistence type="predicted"/>
<dbReference type="GO" id="GO:0008893">
    <property type="term" value="F:guanosine-3',5'-bis(diphosphate) 3'-diphosphatase activity"/>
    <property type="evidence" value="ECO:0007669"/>
    <property type="project" value="TreeGrafter"/>
</dbReference>
<sequence length="150" mass="17210">MKKGELLGKVLVLATNAHAGQFDRGGKPYILHPLKVMHYLKSDDEELMCMALLHDVVEDTKTTWKDLEDAGCTPRVLAGVKALTKMPGQTYDEYKENVFANEDAMRVKMADLRHNTDIRRLKGVTQKDLDRLEKYNRFFMELQARLQGVQ</sequence>
<reference evidence="1" key="1">
    <citation type="submission" date="2020-04" db="EMBL/GenBank/DDBJ databases">
        <authorList>
            <person name="Chiriac C."/>
            <person name="Salcher M."/>
            <person name="Ghai R."/>
            <person name="Kavagutti S V."/>
        </authorList>
    </citation>
    <scope>NUCLEOTIDE SEQUENCE</scope>
</reference>
<name>A0A6J5MBS0_9CAUD</name>
<dbReference type="PANTHER" id="PTHR46246:SF1">
    <property type="entry name" value="GUANOSINE-3',5'-BIS(DIPHOSPHATE) 3'-PYROPHOSPHOHYDROLASE MESH1"/>
    <property type="match status" value="1"/>
</dbReference>
<gene>
    <name evidence="1" type="ORF">UFOVP447_237</name>
</gene>